<dbReference type="CDD" id="cd12912">
    <property type="entry name" value="PDC2_MCP_like"/>
    <property type="match status" value="1"/>
</dbReference>
<dbReference type="GO" id="GO:0006935">
    <property type="term" value="P:chemotaxis"/>
    <property type="evidence" value="ECO:0007669"/>
    <property type="project" value="UniProtKB-KW"/>
</dbReference>
<dbReference type="CDD" id="cd11386">
    <property type="entry name" value="MCP_signal"/>
    <property type="match status" value="1"/>
</dbReference>
<evidence type="ECO:0000256" key="10">
    <source>
        <dbReference type="SAM" id="Phobius"/>
    </source>
</evidence>
<name>A0AAV4LB26_9BACL</name>
<keyword evidence="3" id="KW-0145">Chemotaxis</keyword>
<gene>
    <name evidence="13" type="ORF">DNHGIG_05510</name>
</gene>
<dbReference type="CDD" id="cd12914">
    <property type="entry name" value="PDC1_DGC_like"/>
    <property type="match status" value="1"/>
</dbReference>
<organism evidence="13 14">
    <name type="scientific">Collibacillus ludicampi</name>
    <dbReference type="NCBI Taxonomy" id="2771369"/>
    <lineage>
        <taxon>Bacteria</taxon>
        <taxon>Bacillati</taxon>
        <taxon>Bacillota</taxon>
        <taxon>Bacilli</taxon>
        <taxon>Bacillales</taxon>
        <taxon>Alicyclobacillaceae</taxon>
        <taxon>Collibacillus</taxon>
    </lineage>
</organism>
<dbReference type="AlphaFoldDB" id="A0AAV4LB26"/>
<keyword evidence="2" id="KW-1003">Cell membrane</keyword>
<dbReference type="GO" id="GO:0005886">
    <property type="term" value="C:plasma membrane"/>
    <property type="evidence" value="ECO:0007669"/>
    <property type="project" value="UniProtKB-SubCell"/>
</dbReference>
<feature type="domain" description="HAMP" evidence="12">
    <location>
        <begin position="303"/>
        <end position="356"/>
    </location>
</feature>
<evidence type="ECO:0000256" key="5">
    <source>
        <dbReference type="ARBA" id="ARBA00022989"/>
    </source>
</evidence>
<feature type="transmembrane region" description="Helical" evidence="10">
    <location>
        <begin position="286"/>
        <end position="306"/>
    </location>
</feature>
<evidence type="ECO:0000259" key="12">
    <source>
        <dbReference type="PROSITE" id="PS50885"/>
    </source>
</evidence>
<dbReference type="Gene3D" id="3.30.450.20">
    <property type="entry name" value="PAS domain"/>
    <property type="match status" value="2"/>
</dbReference>
<keyword evidence="4 10" id="KW-0812">Transmembrane</keyword>
<dbReference type="InterPro" id="IPR004090">
    <property type="entry name" value="Chemotax_Me-accpt_rcpt"/>
</dbReference>
<dbReference type="InterPro" id="IPR033479">
    <property type="entry name" value="dCache_1"/>
</dbReference>
<keyword evidence="7 9" id="KW-0807">Transducer</keyword>
<dbReference type="InterPro" id="IPR003660">
    <property type="entry name" value="HAMP_dom"/>
</dbReference>
<dbReference type="Proteomes" id="UP001057291">
    <property type="component" value="Unassembled WGS sequence"/>
</dbReference>
<dbReference type="PRINTS" id="PR00260">
    <property type="entry name" value="CHEMTRNSDUCR"/>
</dbReference>
<evidence type="ECO:0000256" key="2">
    <source>
        <dbReference type="ARBA" id="ARBA00022475"/>
    </source>
</evidence>
<dbReference type="CDD" id="cd06225">
    <property type="entry name" value="HAMP"/>
    <property type="match status" value="1"/>
</dbReference>
<dbReference type="InterPro" id="IPR004089">
    <property type="entry name" value="MCPsignal_dom"/>
</dbReference>
<evidence type="ECO:0000256" key="7">
    <source>
        <dbReference type="ARBA" id="ARBA00023224"/>
    </source>
</evidence>
<dbReference type="SMART" id="SM00283">
    <property type="entry name" value="MA"/>
    <property type="match status" value="1"/>
</dbReference>
<evidence type="ECO:0000256" key="1">
    <source>
        <dbReference type="ARBA" id="ARBA00004651"/>
    </source>
</evidence>
<dbReference type="PANTHER" id="PTHR32089:SF112">
    <property type="entry name" value="LYSOZYME-LIKE PROTEIN-RELATED"/>
    <property type="match status" value="1"/>
</dbReference>
<dbReference type="SUPFAM" id="SSF103190">
    <property type="entry name" value="Sensory domain-like"/>
    <property type="match status" value="1"/>
</dbReference>
<sequence>MKRHISLKFLMITVMTLVLIVPIASLSILNYRDNLTSSRQYATQQLSILASDIKHATESRLIEVDNLMKHVSQDPEIRSGDPKRQRALLEKVVKMNPQFELLYVIGKNGIQTARSSGTYLESIDREDFKSAIQGNYFVTGSYISKTTGLPTVTFALPIKNEAGGIIGVIGGDLSLADLQALVKNVKAGEEGYAYLTDQNGVTIAHPKFSEYVLQQKNLKNQISVAESLSGKSGVTTWINPQGIEMYGEYLPINIPGHDFHWSVVVQIPAAELYTIGQNILLRNVEIGILLTVIAILFSYFLSNWIVKPVRQIIETTKKVSDGDLTRVLAYRTKTREFSQLRESINDMIAKLRDLLMIAQEHAGQVATASAQLSEGTAMLSMSANGIAATMQEMSAAHDHQSRQVETVAAETEKLRQEIQGILEKMNRVHELTAALNSEAKKSMGGVNQATKQMDTIQEMTRRSADQIQALEEKSQRIEEMVMIITNIAQQTHLLALNAAIEAARAGEYGRGFSIVADEVRKLAEQSSRAAEQITSVISEIHQETRLTVEEMRLGKMEAEKGTTFVRETLMSLEQISQSIQQIVHHTQDVADATERMNRSAEQVAGVAANLSSLSEETAAASEEVAASVEEESNTIHTLARSSEEMSRLANDLEQTVKKFKLHEATNHQL</sequence>
<dbReference type="SUPFAM" id="SSF58104">
    <property type="entry name" value="Methyl-accepting chemotaxis protein (MCP) signaling domain"/>
    <property type="match status" value="1"/>
</dbReference>
<evidence type="ECO:0000256" key="3">
    <source>
        <dbReference type="ARBA" id="ARBA00022500"/>
    </source>
</evidence>
<evidence type="ECO:0000256" key="9">
    <source>
        <dbReference type="PROSITE-ProRule" id="PRU00284"/>
    </source>
</evidence>
<feature type="transmembrane region" description="Helical" evidence="10">
    <location>
        <begin position="7"/>
        <end position="29"/>
    </location>
</feature>
<dbReference type="Pfam" id="PF00672">
    <property type="entry name" value="HAMP"/>
    <property type="match status" value="1"/>
</dbReference>
<dbReference type="RefSeq" id="WP_282198247.1">
    <property type="nucleotide sequence ID" value="NZ_BOQE01000001.1"/>
</dbReference>
<dbReference type="InterPro" id="IPR029151">
    <property type="entry name" value="Sensor-like_sf"/>
</dbReference>
<dbReference type="Pfam" id="PF02743">
    <property type="entry name" value="dCache_1"/>
    <property type="match status" value="1"/>
</dbReference>
<keyword evidence="5 10" id="KW-1133">Transmembrane helix</keyword>
<comment type="caution">
    <text evidence="13">The sequence shown here is derived from an EMBL/GenBank/DDBJ whole genome shotgun (WGS) entry which is preliminary data.</text>
</comment>
<keyword evidence="14" id="KW-1185">Reference proteome</keyword>
<feature type="domain" description="Methyl-accepting transducer" evidence="11">
    <location>
        <begin position="375"/>
        <end position="611"/>
    </location>
</feature>
<comment type="subcellular location">
    <subcellularLocation>
        <location evidence="1">Cell membrane</location>
        <topology evidence="1">Multi-pass membrane protein</topology>
    </subcellularLocation>
</comment>
<dbReference type="Pfam" id="PF00015">
    <property type="entry name" value="MCPsignal"/>
    <property type="match status" value="1"/>
</dbReference>
<dbReference type="PROSITE" id="PS50111">
    <property type="entry name" value="CHEMOTAXIS_TRANSDUC_2"/>
    <property type="match status" value="1"/>
</dbReference>
<dbReference type="Gene3D" id="6.10.340.10">
    <property type="match status" value="1"/>
</dbReference>
<comment type="similarity">
    <text evidence="8">Belongs to the methyl-accepting chemotaxis (MCP) protein family.</text>
</comment>
<keyword evidence="6 10" id="KW-0472">Membrane</keyword>
<accession>A0AAV4LB26</accession>
<dbReference type="SMART" id="SM00304">
    <property type="entry name" value="HAMP"/>
    <property type="match status" value="1"/>
</dbReference>
<reference evidence="13" key="1">
    <citation type="journal article" date="2023" name="Int. J. Syst. Evol. Microbiol.">
        <title>Collibacillus ludicampi gen. nov., sp. nov., a new soil bacterium of the family Alicyclobacillaceae.</title>
        <authorList>
            <person name="Jojima T."/>
            <person name="Ioku Y."/>
            <person name="Fukuta Y."/>
            <person name="Shirasaka N."/>
            <person name="Matsumura Y."/>
            <person name="Mori M."/>
        </authorList>
    </citation>
    <scope>NUCLEOTIDE SEQUENCE</scope>
    <source>
        <strain evidence="13">TP075</strain>
    </source>
</reference>
<dbReference type="PANTHER" id="PTHR32089">
    <property type="entry name" value="METHYL-ACCEPTING CHEMOTAXIS PROTEIN MCPB"/>
    <property type="match status" value="1"/>
</dbReference>
<dbReference type="PROSITE" id="PS50885">
    <property type="entry name" value="HAMP"/>
    <property type="match status" value="1"/>
</dbReference>
<protein>
    <submittedName>
        <fullName evidence="13">Methyl-accepting chemotaxis sensory transducer</fullName>
    </submittedName>
</protein>
<evidence type="ECO:0000256" key="8">
    <source>
        <dbReference type="ARBA" id="ARBA00029447"/>
    </source>
</evidence>
<evidence type="ECO:0000313" key="14">
    <source>
        <dbReference type="Proteomes" id="UP001057291"/>
    </source>
</evidence>
<evidence type="ECO:0000256" key="6">
    <source>
        <dbReference type="ARBA" id="ARBA00023136"/>
    </source>
</evidence>
<dbReference type="EMBL" id="BOQE01000001">
    <property type="protein sequence ID" value="GIM45002.1"/>
    <property type="molecule type" value="Genomic_DNA"/>
</dbReference>
<dbReference type="GO" id="GO:0004888">
    <property type="term" value="F:transmembrane signaling receptor activity"/>
    <property type="evidence" value="ECO:0007669"/>
    <property type="project" value="InterPro"/>
</dbReference>
<evidence type="ECO:0000259" key="11">
    <source>
        <dbReference type="PROSITE" id="PS50111"/>
    </source>
</evidence>
<dbReference type="Gene3D" id="1.10.287.950">
    <property type="entry name" value="Methyl-accepting chemotaxis protein"/>
    <property type="match status" value="1"/>
</dbReference>
<evidence type="ECO:0000313" key="13">
    <source>
        <dbReference type="EMBL" id="GIM45002.1"/>
    </source>
</evidence>
<proteinExistence type="inferred from homology"/>
<dbReference type="GO" id="GO:0007165">
    <property type="term" value="P:signal transduction"/>
    <property type="evidence" value="ECO:0007669"/>
    <property type="project" value="UniProtKB-KW"/>
</dbReference>
<evidence type="ECO:0000256" key="4">
    <source>
        <dbReference type="ARBA" id="ARBA00022692"/>
    </source>
</evidence>